<comment type="caution">
    <text evidence="12">The sequence shown here is derived from an EMBL/GenBank/DDBJ whole genome shotgun (WGS) entry which is preliminary data.</text>
</comment>
<dbReference type="SMART" id="SM00387">
    <property type="entry name" value="HATPase_c"/>
    <property type="match status" value="1"/>
</dbReference>
<keyword evidence="10" id="KW-1133">Transmembrane helix</keyword>
<accession>A0A7J9USW1</accession>
<evidence type="ECO:0000256" key="5">
    <source>
        <dbReference type="ARBA" id="ARBA00022741"/>
    </source>
</evidence>
<organism evidence="12 13">
    <name type="scientific">Georgenia ruanii</name>
    <dbReference type="NCBI Taxonomy" id="348442"/>
    <lineage>
        <taxon>Bacteria</taxon>
        <taxon>Bacillati</taxon>
        <taxon>Actinomycetota</taxon>
        <taxon>Actinomycetes</taxon>
        <taxon>Micrococcales</taxon>
        <taxon>Bogoriellaceae</taxon>
        <taxon>Georgenia</taxon>
    </lineage>
</organism>
<dbReference type="InterPro" id="IPR055558">
    <property type="entry name" value="DUF7134"/>
</dbReference>
<evidence type="ECO:0000256" key="7">
    <source>
        <dbReference type="ARBA" id="ARBA00022840"/>
    </source>
</evidence>
<dbReference type="GO" id="GO:0000155">
    <property type="term" value="F:phosphorelay sensor kinase activity"/>
    <property type="evidence" value="ECO:0007669"/>
    <property type="project" value="InterPro"/>
</dbReference>
<evidence type="ECO:0000256" key="6">
    <source>
        <dbReference type="ARBA" id="ARBA00022777"/>
    </source>
</evidence>
<name>A0A7J9USW1_9MICO</name>
<evidence type="ECO:0000259" key="11">
    <source>
        <dbReference type="SMART" id="SM00387"/>
    </source>
</evidence>
<dbReference type="Gene3D" id="1.20.5.1930">
    <property type="match status" value="1"/>
</dbReference>
<reference evidence="12 13" key="1">
    <citation type="submission" date="2019-10" db="EMBL/GenBank/DDBJ databases">
        <title>Georgenia wutianyii sp. nov. and Georgenia yuyongxinii sp. nov. isolated from plateau pika (Ochotona curzoniae) in the Qinghai-Tibet plateau of China.</title>
        <authorList>
            <person name="Tian Z."/>
        </authorList>
    </citation>
    <scope>NUCLEOTIDE SEQUENCE [LARGE SCALE GENOMIC DNA]</scope>
    <source>
        <strain evidence="12 13">JCM 15130</strain>
    </source>
</reference>
<keyword evidence="10" id="KW-0472">Membrane</keyword>
<dbReference type="InterPro" id="IPR036890">
    <property type="entry name" value="HATPase_C_sf"/>
</dbReference>
<protein>
    <recommendedName>
        <fullName evidence="2">histidine kinase</fullName>
        <ecNumber evidence="2">2.7.13.3</ecNumber>
    </recommendedName>
</protein>
<keyword evidence="5" id="KW-0547">Nucleotide-binding</keyword>
<dbReference type="EC" id="2.7.13.3" evidence="2"/>
<keyword evidence="6 12" id="KW-0418">Kinase</keyword>
<sequence>MAPPVPAPTGLPDRLNAWLNDPEDPLWERPGPTARQRRYDVVGALAFVAAALVMTVLAKSMGIRLDGEADWRGYVAIALMIVPLAARRRLPLTVLVVSSAAFVALSYLSPEVSSQVVFQVAYFAALYAAVAWAPDRRLLWIAMGLVLLAMALWIVINFTVSAGYAEMFKSDDGPTGPLPQTLAAVLYTAGINLVYFGGAIAVGRSSWRAALQRERLAAQAEHIRQQGSELARRAVVDERLRIARELHDVVAHHVSVIGVQAGAARKVLTRSPDAAAEALRTIEDASRTAVGEMRSLLGVLRSETDTVRGGDGGRAPEPGLAELRELVASQRRPGLDVELALVEQRPGDLEAVAGPVGLSLYRTAQESLANVVRHSTATRVQVTLRTGGADGARWAEVEAVDNGQGRPGSHGSGYGLRGIRERVHLHGGEAEIGPRAQTAGWRVRVRLPLGRATGGPIAPAPAGRPSLQPAGELPHAAQRRS</sequence>
<dbReference type="InterPro" id="IPR003594">
    <property type="entry name" value="HATPase_dom"/>
</dbReference>
<feature type="transmembrane region" description="Helical" evidence="10">
    <location>
        <begin position="184"/>
        <end position="203"/>
    </location>
</feature>
<feature type="transmembrane region" description="Helical" evidence="10">
    <location>
        <begin position="39"/>
        <end position="57"/>
    </location>
</feature>
<keyword evidence="3" id="KW-0597">Phosphoprotein</keyword>
<evidence type="ECO:0000256" key="4">
    <source>
        <dbReference type="ARBA" id="ARBA00022679"/>
    </source>
</evidence>
<dbReference type="SUPFAM" id="SSF55874">
    <property type="entry name" value="ATPase domain of HSP90 chaperone/DNA topoisomerase II/histidine kinase"/>
    <property type="match status" value="1"/>
</dbReference>
<dbReference type="AlphaFoldDB" id="A0A7J9USW1"/>
<evidence type="ECO:0000313" key="12">
    <source>
        <dbReference type="EMBL" id="MPV87696.1"/>
    </source>
</evidence>
<dbReference type="InterPro" id="IPR011712">
    <property type="entry name" value="Sig_transdc_His_kin_sub3_dim/P"/>
</dbReference>
<feature type="transmembrane region" description="Helical" evidence="10">
    <location>
        <begin position="140"/>
        <end position="164"/>
    </location>
</feature>
<evidence type="ECO:0000256" key="9">
    <source>
        <dbReference type="SAM" id="MobiDB-lite"/>
    </source>
</evidence>
<proteinExistence type="predicted"/>
<evidence type="ECO:0000256" key="2">
    <source>
        <dbReference type="ARBA" id="ARBA00012438"/>
    </source>
</evidence>
<dbReference type="CDD" id="cd16917">
    <property type="entry name" value="HATPase_UhpB-NarQ-NarX-like"/>
    <property type="match status" value="1"/>
</dbReference>
<dbReference type="Pfam" id="PF02518">
    <property type="entry name" value="HATPase_c"/>
    <property type="match status" value="1"/>
</dbReference>
<dbReference type="PANTHER" id="PTHR24421">
    <property type="entry name" value="NITRATE/NITRITE SENSOR PROTEIN NARX-RELATED"/>
    <property type="match status" value="1"/>
</dbReference>
<keyword evidence="4" id="KW-0808">Transferase</keyword>
<dbReference type="GO" id="GO:0016020">
    <property type="term" value="C:membrane"/>
    <property type="evidence" value="ECO:0007669"/>
    <property type="project" value="InterPro"/>
</dbReference>
<feature type="transmembrane region" description="Helical" evidence="10">
    <location>
        <begin position="116"/>
        <end position="133"/>
    </location>
</feature>
<dbReference type="Gene3D" id="3.30.565.10">
    <property type="entry name" value="Histidine kinase-like ATPase, C-terminal domain"/>
    <property type="match status" value="1"/>
</dbReference>
<evidence type="ECO:0000256" key="10">
    <source>
        <dbReference type="SAM" id="Phobius"/>
    </source>
</evidence>
<feature type="region of interest" description="Disordered" evidence="9">
    <location>
        <begin position="452"/>
        <end position="481"/>
    </location>
</feature>
<dbReference type="InterPro" id="IPR050482">
    <property type="entry name" value="Sensor_HK_TwoCompSys"/>
</dbReference>
<feature type="compositionally biased region" description="Low complexity" evidence="9">
    <location>
        <begin position="452"/>
        <end position="465"/>
    </location>
</feature>
<evidence type="ECO:0000313" key="13">
    <source>
        <dbReference type="Proteomes" id="UP000429644"/>
    </source>
</evidence>
<dbReference type="Pfam" id="PF07730">
    <property type="entry name" value="HisKA_3"/>
    <property type="match status" value="1"/>
</dbReference>
<dbReference type="PANTHER" id="PTHR24421:SF10">
    <property type="entry name" value="NITRATE_NITRITE SENSOR PROTEIN NARQ"/>
    <property type="match status" value="1"/>
</dbReference>
<gene>
    <name evidence="12" type="ORF">GB882_03385</name>
</gene>
<comment type="catalytic activity">
    <reaction evidence="1">
        <text>ATP + protein L-histidine = ADP + protein N-phospho-L-histidine.</text>
        <dbReference type="EC" id="2.7.13.3"/>
    </reaction>
</comment>
<evidence type="ECO:0000256" key="3">
    <source>
        <dbReference type="ARBA" id="ARBA00022553"/>
    </source>
</evidence>
<dbReference type="GO" id="GO:0046983">
    <property type="term" value="F:protein dimerization activity"/>
    <property type="evidence" value="ECO:0007669"/>
    <property type="project" value="InterPro"/>
</dbReference>
<feature type="domain" description="Histidine kinase/HSP90-like ATPase" evidence="11">
    <location>
        <begin position="355"/>
        <end position="451"/>
    </location>
</feature>
<keyword evidence="10" id="KW-0812">Transmembrane</keyword>
<dbReference type="GO" id="GO:0005524">
    <property type="term" value="F:ATP binding"/>
    <property type="evidence" value="ECO:0007669"/>
    <property type="project" value="UniProtKB-KW"/>
</dbReference>
<keyword evidence="13" id="KW-1185">Reference proteome</keyword>
<dbReference type="Proteomes" id="UP000429644">
    <property type="component" value="Unassembled WGS sequence"/>
</dbReference>
<evidence type="ECO:0000256" key="8">
    <source>
        <dbReference type="ARBA" id="ARBA00023012"/>
    </source>
</evidence>
<keyword evidence="7" id="KW-0067">ATP-binding</keyword>
<dbReference type="EMBL" id="WHPD01000740">
    <property type="protein sequence ID" value="MPV87696.1"/>
    <property type="molecule type" value="Genomic_DNA"/>
</dbReference>
<dbReference type="OrthoDB" id="227596at2"/>
<evidence type="ECO:0000256" key="1">
    <source>
        <dbReference type="ARBA" id="ARBA00000085"/>
    </source>
</evidence>
<dbReference type="Pfam" id="PF23539">
    <property type="entry name" value="DUF7134"/>
    <property type="match status" value="1"/>
</dbReference>
<dbReference type="RefSeq" id="WP_152230297.1">
    <property type="nucleotide sequence ID" value="NZ_BAAAOT010000004.1"/>
</dbReference>
<keyword evidence="8" id="KW-0902">Two-component regulatory system</keyword>
<feature type="transmembrane region" description="Helical" evidence="10">
    <location>
        <begin position="92"/>
        <end position="110"/>
    </location>
</feature>